<feature type="non-terminal residue" evidence="1">
    <location>
        <position position="1"/>
    </location>
</feature>
<keyword evidence="2" id="KW-1185">Reference proteome</keyword>
<reference evidence="1" key="1">
    <citation type="submission" date="2018-05" db="EMBL/GenBank/DDBJ databases">
        <title>Draft genome of Mucuna pruriens seed.</title>
        <authorList>
            <person name="Nnadi N.E."/>
            <person name="Vos R."/>
            <person name="Hasami M.H."/>
            <person name="Devisetty U.K."/>
            <person name="Aguiy J.C."/>
        </authorList>
    </citation>
    <scope>NUCLEOTIDE SEQUENCE [LARGE SCALE GENOMIC DNA]</scope>
    <source>
        <strain evidence="1">JCA_2017</strain>
    </source>
</reference>
<accession>A0A371GBJ5</accession>
<dbReference type="OrthoDB" id="998214at2759"/>
<dbReference type="Proteomes" id="UP000257109">
    <property type="component" value="Unassembled WGS sequence"/>
</dbReference>
<evidence type="ECO:0000313" key="1">
    <source>
        <dbReference type="EMBL" id="RDX87914.1"/>
    </source>
</evidence>
<protein>
    <submittedName>
        <fullName evidence="1">Uncharacterized protein</fullName>
    </submittedName>
</protein>
<name>A0A371GBJ5_MUCPR</name>
<proteinExistence type="predicted"/>
<sequence length="211" mass="23646">MTYMTLFPLLLQSNLIEISPLNLVEPSHPKSYDPNAKYLINGRWLGFKKNEPNVNNNPISIHGGQSINIMSHKYLKQEPDGTLNLGKAIATPLKLANSKEDSRSSFVQIATIGQVGDLLPKLLIIRYNLIDQLKAPLIIQVPAKSYSPTDIALMEPGESDLTKEVTNITKTRGVMRSRRIYAPKILRKKIQAPEAKDRVIGNMKDTNKARF</sequence>
<comment type="caution">
    <text evidence="1">The sequence shown here is derived from an EMBL/GenBank/DDBJ whole genome shotgun (WGS) entry which is preliminary data.</text>
</comment>
<dbReference type="AlphaFoldDB" id="A0A371GBJ5"/>
<organism evidence="1 2">
    <name type="scientific">Mucuna pruriens</name>
    <name type="common">Velvet bean</name>
    <name type="synonym">Dolichos pruriens</name>
    <dbReference type="NCBI Taxonomy" id="157652"/>
    <lineage>
        <taxon>Eukaryota</taxon>
        <taxon>Viridiplantae</taxon>
        <taxon>Streptophyta</taxon>
        <taxon>Embryophyta</taxon>
        <taxon>Tracheophyta</taxon>
        <taxon>Spermatophyta</taxon>
        <taxon>Magnoliopsida</taxon>
        <taxon>eudicotyledons</taxon>
        <taxon>Gunneridae</taxon>
        <taxon>Pentapetalae</taxon>
        <taxon>rosids</taxon>
        <taxon>fabids</taxon>
        <taxon>Fabales</taxon>
        <taxon>Fabaceae</taxon>
        <taxon>Papilionoideae</taxon>
        <taxon>50 kb inversion clade</taxon>
        <taxon>NPAAA clade</taxon>
        <taxon>indigoferoid/millettioid clade</taxon>
        <taxon>Phaseoleae</taxon>
        <taxon>Mucuna</taxon>
    </lineage>
</organism>
<dbReference type="EMBL" id="QJKJ01006097">
    <property type="protein sequence ID" value="RDX87914.1"/>
    <property type="molecule type" value="Genomic_DNA"/>
</dbReference>
<evidence type="ECO:0000313" key="2">
    <source>
        <dbReference type="Proteomes" id="UP000257109"/>
    </source>
</evidence>
<gene>
    <name evidence="1" type="ORF">CR513_30543</name>
</gene>